<dbReference type="InterPro" id="IPR002067">
    <property type="entry name" value="MCP"/>
</dbReference>
<gene>
    <name evidence="15" type="ORF">MEUPH1_LOCUS16603</name>
</gene>
<keyword evidence="4 12" id="KW-0812">Transmembrane</keyword>
<dbReference type="PROSITE" id="PS50920">
    <property type="entry name" value="SOLCAR"/>
    <property type="match status" value="3"/>
</dbReference>
<dbReference type="SMART" id="SM00054">
    <property type="entry name" value="EFh"/>
    <property type="match status" value="3"/>
</dbReference>
<dbReference type="Pfam" id="PF13499">
    <property type="entry name" value="EF-hand_7"/>
    <property type="match status" value="1"/>
</dbReference>
<dbReference type="CDD" id="cd00051">
    <property type="entry name" value="EFh"/>
    <property type="match status" value="1"/>
</dbReference>
<evidence type="ECO:0000256" key="11">
    <source>
        <dbReference type="ARBA" id="ARBA00023136"/>
    </source>
</evidence>
<evidence type="ECO:0000256" key="8">
    <source>
        <dbReference type="ARBA" id="ARBA00022837"/>
    </source>
</evidence>
<dbReference type="Pfam" id="PF00153">
    <property type="entry name" value="Mito_carr"/>
    <property type="match status" value="3"/>
</dbReference>
<evidence type="ECO:0000256" key="2">
    <source>
        <dbReference type="ARBA" id="ARBA00006375"/>
    </source>
</evidence>
<evidence type="ECO:0000256" key="10">
    <source>
        <dbReference type="ARBA" id="ARBA00023128"/>
    </source>
</evidence>
<dbReference type="InterPro" id="IPR018247">
    <property type="entry name" value="EF_Hand_1_Ca_BS"/>
</dbReference>
<dbReference type="SUPFAM" id="SSF103506">
    <property type="entry name" value="Mitochondrial carrier"/>
    <property type="match status" value="1"/>
</dbReference>
<dbReference type="PROSITE" id="PS00018">
    <property type="entry name" value="EF_HAND_1"/>
    <property type="match status" value="2"/>
</dbReference>
<dbReference type="PROSITE" id="PS50222">
    <property type="entry name" value="EF_HAND_2"/>
    <property type="match status" value="2"/>
</dbReference>
<evidence type="ECO:0000259" key="14">
    <source>
        <dbReference type="PROSITE" id="PS50222"/>
    </source>
</evidence>
<dbReference type="GO" id="GO:0005743">
    <property type="term" value="C:mitochondrial inner membrane"/>
    <property type="evidence" value="ECO:0007669"/>
    <property type="project" value="UniProtKB-SubCell"/>
</dbReference>
<keyword evidence="5" id="KW-0479">Metal-binding</keyword>
<keyword evidence="6" id="KW-0677">Repeat</keyword>
<dbReference type="GO" id="GO:0005509">
    <property type="term" value="F:calcium ion binding"/>
    <property type="evidence" value="ECO:0007669"/>
    <property type="project" value="InterPro"/>
</dbReference>
<evidence type="ECO:0000313" key="15">
    <source>
        <dbReference type="EMBL" id="CAI6361420.1"/>
    </source>
</evidence>
<keyword evidence="11 12" id="KW-0472">Membrane</keyword>
<comment type="caution">
    <text evidence="15">The sequence shown here is derived from an EMBL/GenBank/DDBJ whole genome shotgun (WGS) entry which is preliminary data.</text>
</comment>
<reference evidence="15 16" key="1">
    <citation type="submission" date="2023-01" db="EMBL/GenBank/DDBJ databases">
        <authorList>
            <person name="Whitehead M."/>
        </authorList>
    </citation>
    <scope>NUCLEOTIDE SEQUENCE [LARGE SCALE GENOMIC DNA]</scope>
</reference>
<keyword evidence="7" id="KW-0999">Mitochondrion inner membrane</keyword>
<accession>A0AAV0WZS9</accession>
<keyword evidence="9" id="KW-1133">Transmembrane helix</keyword>
<keyword evidence="8" id="KW-0106">Calcium</keyword>
<dbReference type="PRINTS" id="PR00926">
    <property type="entry name" value="MITOCARRIER"/>
</dbReference>
<dbReference type="Proteomes" id="UP001160148">
    <property type="component" value="Unassembled WGS sequence"/>
</dbReference>
<dbReference type="PANTHER" id="PTHR24089">
    <property type="entry name" value="SOLUTE CARRIER FAMILY 25"/>
    <property type="match status" value="1"/>
</dbReference>
<evidence type="ECO:0000313" key="16">
    <source>
        <dbReference type="Proteomes" id="UP001160148"/>
    </source>
</evidence>
<evidence type="ECO:0000256" key="12">
    <source>
        <dbReference type="PROSITE-ProRule" id="PRU00282"/>
    </source>
</evidence>
<dbReference type="SUPFAM" id="SSF47473">
    <property type="entry name" value="EF-hand"/>
    <property type="match status" value="1"/>
</dbReference>
<evidence type="ECO:0000256" key="6">
    <source>
        <dbReference type="ARBA" id="ARBA00022737"/>
    </source>
</evidence>
<dbReference type="InterPro" id="IPR002048">
    <property type="entry name" value="EF_hand_dom"/>
</dbReference>
<feature type="domain" description="EF-hand" evidence="14">
    <location>
        <begin position="92"/>
        <end position="127"/>
    </location>
</feature>
<dbReference type="Gene3D" id="1.50.40.10">
    <property type="entry name" value="Mitochondrial carrier domain"/>
    <property type="match status" value="1"/>
</dbReference>
<dbReference type="InterPro" id="IPR011992">
    <property type="entry name" value="EF-hand-dom_pair"/>
</dbReference>
<feature type="repeat" description="Solcar" evidence="12">
    <location>
        <begin position="387"/>
        <end position="474"/>
    </location>
</feature>
<keyword evidence="16" id="KW-1185">Reference proteome</keyword>
<dbReference type="FunFam" id="1.10.238.10:FF:000028">
    <property type="entry name" value="Putative calcium-binding mitochondrial carrier protein scamc-2"/>
    <property type="match status" value="1"/>
</dbReference>
<proteinExistence type="inferred from homology"/>
<feature type="domain" description="EF-hand" evidence="14">
    <location>
        <begin position="31"/>
        <end position="66"/>
    </location>
</feature>
<evidence type="ECO:0000256" key="7">
    <source>
        <dbReference type="ARBA" id="ARBA00022792"/>
    </source>
</evidence>
<dbReference type="Gene3D" id="1.10.238.10">
    <property type="entry name" value="EF-hand"/>
    <property type="match status" value="2"/>
</dbReference>
<evidence type="ECO:0000256" key="5">
    <source>
        <dbReference type="ARBA" id="ARBA00022723"/>
    </source>
</evidence>
<dbReference type="EMBL" id="CARXXK010000003">
    <property type="protein sequence ID" value="CAI6361420.1"/>
    <property type="molecule type" value="Genomic_DNA"/>
</dbReference>
<dbReference type="InterPro" id="IPR023395">
    <property type="entry name" value="MCP_dom_sf"/>
</dbReference>
<dbReference type="Pfam" id="PF13202">
    <property type="entry name" value="EF-hand_5"/>
    <property type="match status" value="1"/>
</dbReference>
<feature type="repeat" description="Solcar" evidence="12">
    <location>
        <begin position="291"/>
        <end position="376"/>
    </location>
</feature>
<organism evidence="15 16">
    <name type="scientific">Macrosiphum euphorbiae</name>
    <name type="common">potato aphid</name>
    <dbReference type="NCBI Taxonomy" id="13131"/>
    <lineage>
        <taxon>Eukaryota</taxon>
        <taxon>Metazoa</taxon>
        <taxon>Ecdysozoa</taxon>
        <taxon>Arthropoda</taxon>
        <taxon>Hexapoda</taxon>
        <taxon>Insecta</taxon>
        <taxon>Pterygota</taxon>
        <taxon>Neoptera</taxon>
        <taxon>Paraneoptera</taxon>
        <taxon>Hemiptera</taxon>
        <taxon>Sternorrhyncha</taxon>
        <taxon>Aphidomorpha</taxon>
        <taxon>Aphidoidea</taxon>
        <taxon>Aphididae</taxon>
        <taxon>Macrosiphini</taxon>
        <taxon>Macrosiphum</taxon>
    </lineage>
</organism>
<comment type="similarity">
    <text evidence="2 13">Belongs to the mitochondrial carrier (TC 2.A.29) family.</text>
</comment>
<protein>
    <recommendedName>
        <fullName evidence="14">EF-hand domain-containing protein</fullName>
    </recommendedName>
</protein>
<evidence type="ECO:0000256" key="9">
    <source>
        <dbReference type="ARBA" id="ARBA00022989"/>
    </source>
</evidence>
<sequence length="480" mass="54652">MVNSINHQMTVAHSDTESVMPSHHLHAIPNKYELHLAKLFESLDKDQNGKIDILELSITLHDNEYVQKFLEQSNATKSDSITLAEFIHYVKEHEKSLRLHFSKIDKNKDGKIDHYEIIRAFQELRIEIDDAEAVKLLKRLVKDGSLEISFEEWRDFSLHCPFTDLHNLIKYWRHAASIDIGEDVNVPDDFTQAEIITGMWWRHLVAGGVAGAVSRTFTAPLDRLKVYLQVYGNQHSNITACFKSMLNEGGKLGMWRGNGINVLKIAPESAFKFMAYEQAKLFIQGSRTNELTIFEKFMAGSLAGGFSQSLIYPLEVLKTKLAIRKSNQYKGIFDCIQKMYYREGMRSFYRGYIPNLIGILPYAGIDLAVYETLKNKYITSHNDSKKPGVPLLLVCGTISSTCGQVCSYPLALVRTRLQAHHFEGPDTRTMMSVFKEIWIKEGMVGLYRGITPNFMKVAPAVSISYVVYERCREALGVSML</sequence>
<evidence type="ECO:0000256" key="4">
    <source>
        <dbReference type="ARBA" id="ARBA00022692"/>
    </source>
</evidence>
<dbReference type="FunFam" id="1.50.40.10:FF:000003">
    <property type="entry name" value="Putative calcium-binding mitochondrial carrier protein scamc-2"/>
    <property type="match status" value="1"/>
</dbReference>
<dbReference type="AlphaFoldDB" id="A0AAV0WZS9"/>
<dbReference type="InterPro" id="IPR018108">
    <property type="entry name" value="MCP_transmembrane"/>
</dbReference>
<keyword evidence="3 13" id="KW-0813">Transport</keyword>
<feature type="repeat" description="Solcar" evidence="12">
    <location>
        <begin position="198"/>
        <end position="282"/>
    </location>
</feature>
<name>A0AAV0WZS9_9HEMI</name>
<evidence type="ECO:0000256" key="13">
    <source>
        <dbReference type="RuleBase" id="RU000488"/>
    </source>
</evidence>
<evidence type="ECO:0000256" key="3">
    <source>
        <dbReference type="ARBA" id="ARBA00022448"/>
    </source>
</evidence>
<comment type="subcellular location">
    <subcellularLocation>
        <location evidence="1">Mitochondrion inner membrane</location>
        <topology evidence="1">Multi-pass membrane protein</topology>
    </subcellularLocation>
</comment>
<dbReference type="GO" id="GO:0055085">
    <property type="term" value="P:transmembrane transport"/>
    <property type="evidence" value="ECO:0007669"/>
    <property type="project" value="InterPro"/>
</dbReference>
<keyword evidence="10" id="KW-0496">Mitochondrion</keyword>
<evidence type="ECO:0000256" key="1">
    <source>
        <dbReference type="ARBA" id="ARBA00004448"/>
    </source>
</evidence>